<dbReference type="InterPro" id="IPR015813">
    <property type="entry name" value="Pyrv/PenolPyrv_kinase-like_dom"/>
</dbReference>
<dbReference type="Gene3D" id="1.10.274.10">
    <property type="entry name" value="PtsI, HPr-binding domain"/>
    <property type="match status" value="1"/>
</dbReference>
<comment type="cofactor">
    <cofactor evidence="2">
        <name>Mg(2+)</name>
        <dbReference type="ChEBI" id="CHEBI:18420"/>
    </cofactor>
</comment>
<keyword evidence="13" id="KW-0479">Metal-binding</keyword>
<reference evidence="20" key="1">
    <citation type="submission" date="2018-06" db="EMBL/GenBank/DDBJ databases">
        <authorList>
            <person name="Zhirakovskaya E."/>
        </authorList>
    </citation>
    <scope>NUCLEOTIDE SEQUENCE</scope>
</reference>
<protein>
    <recommendedName>
        <fullName evidence="7">Phosphoenolpyruvate-protein phosphotransferase</fullName>
        <ecNumber evidence="6">2.7.3.9</ecNumber>
    </recommendedName>
    <alternativeName>
        <fullName evidence="16">Phosphotransferase system, enzyme I</fullName>
    </alternativeName>
</protein>
<dbReference type="GO" id="GO:0005737">
    <property type="term" value="C:cytoplasm"/>
    <property type="evidence" value="ECO:0007669"/>
    <property type="project" value="UniProtKB-SubCell"/>
</dbReference>
<keyword evidence="12" id="KW-0598">Phosphotransferase system</keyword>
<comment type="catalytic activity">
    <reaction evidence="1">
        <text>L-histidyl-[protein] + phosphoenolpyruvate = N(pros)-phospho-L-histidyl-[protein] + pyruvate</text>
        <dbReference type="Rhea" id="RHEA:23880"/>
        <dbReference type="Rhea" id="RHEA-COMP:9745"/>
        <dbReference type="Rhea" id="RHEA-COMP:9746"/>
        <dbReference type="ChEBI" id="CHEBI:15361"/>
        <dbReference type="ChEBI" id="CHEBI:29979"/>
        <dbReference type="ChEBI" id="CHEBI:58702"/>
        <dbReference type="ChEBI" id="CHEBI:64837"/>
        <dbReference type="EC" id="2.7.3.9"/>
    </reaction>
</comment>
<name>A0A3B1ASF7_9ZZZZ</name>
<dbReference type="PIRSF" id="PIRSF000732">
    <property type="entry name" value="PTS_enzyme_I"/>
    <property type="match status" value="1"/>
</dbReference>
<dbReference type="PROSITE" id="PS00742">
    <property type="entry name" value="PEP_ENZYMES_2"/>
    <property type="match status" value="1"/>
</dbReference>
<dbReference type="NCBIfam" id="TIGR01417">
    <property type="entry name" value="PTS_I_fam"/>
    <property type="match status" value="1"/>
</dbReference>
<dbReference type="SUPFAM" id="SSF52009">
    <property type="entry name" value="Phosphohistidine domain"/>
    <property type="match status" value="1"/>
</dbReference>
<dbReference type="PRINTS" id="PR01736">
    <property type="entry name" value="PHPHTRNFRASE"/>
</dbReference>
<comment type="subcellular location">
    <subcellularLocation>
        <location evidence="4">Cytoplasm</location>
    </subcellularLocation>
</comment>
<dbReference type="EC" id="2.7.3.9" evidence="6"/>
<evidence type="ECO:0000256" key="10">
    <source>
        <dbReference type="ARBA" id="ARBA00022597"/>
    </source>
</evidence>
<dbReference type="GO" id="GO:0016301">
    <property type="term" value="F:kinase activity"/>
    <property type="evidence" value="ECO:0007669"/>
    <property type="project" value="UniProtKB-KW"/>
</dbReference>
<evidence type="ECO:0000256" key="1">
    <source>
        <dbReference type="ARBA" id="ARBA00000683"/>
    </source>
</evidence>
<evidence type="ECO:0000259" key="18">
    <source>
        <dbReference type="Pfam" id="PF02896"/>
    </source>
</evidence>
<evidence type="ECO:0000256" key="11">
    <source>
        <dbReference type="ARBA" id="ARBA00022679"/>
    </source>
</evidence>
<dbReference type="InterPro" id="IPR036618">
    <property type="entry name" value="PtsI_HPr-bd_sf"/>
</dbReference>
<evidence type="ECO:0000256" key="8">
    <source>
        <dbReference type="ARBA" id="ARBA00022448"/>
    </source>
</evidence>
<dbReference type="InterPro" id="IPR040442">
    <property type="entry name" value="Pyrv_kinase-like_dom_sf"/>
</dbReference>
<keyword evidence="9" id="KW-0963">Cytoplasm</keyword>
<feature type="domain" description="PEP-utilising enzyme C-terminal" evidence="18">
    <location>
        <begin position="261"/>
        <end position="547"/>
    </location>
</feature>
<keyword evidence="15" id="KW-0460">Magnesium</keyword>
<evidence type="ECO:0000256" key="3">
    <source>
        <dbReference type="ARBA" id="ARBA00002728"/>
    </source>
</evidence>
<dbReference type="PANTHER" id="PTHR46244:SF3">
    <property type="entry name" value="PHOSPHOENOLPYRUVATE-PROTEIN PHOSPHOTRANSFERASE"/>
    <property type="match status" value="1"/>
</dbReference>
<dbReference type="InterPro" id="IPR050499">
    <property type="entry name" value="PEP-utilizing_PTS_enzyme"/>
</dbReference>
<evidence type="ECO:0000256" key="6">
    <source>
        <dbReference type="ARBA" id="ARBA00012232"/>
    </source>
</evidence>
<dbReference type="InterPro" id="IPR036637">
    <property type="entry name" value="Phosphohistidine_dom_sf"/>
</dbReference>
<dbReference type="InterPro" id="IPR023151">
    <property type="entry name" value="PEP_util_CS"/>
</dbReference>
<dbReference type="AlphaFoldDB" id="A0A3B1ASF7"/>
<dbReference type="SUPFAM" id="SSF51621">
    <property type="entry name" value="Phosphoenolpyruvate/pyruvate domain"/>
    <property type="match status" value="1"/>
</dbReference>
<evidence type="ECO:0000259" key="17">
    <source>
        <dbReference type="Pfam" id="PF00391"/>
    </source>
</evidence>
<dbReference type="InterPro" id="IPR008731">
    <property type="entry name" value="PTS_EIN"/>
</dbReference>
<proteinExistence type="inferred from homology"/>
<feature type="domain" description="PEP-utilising enzyme mobile" evidence="17">
    <location>
        <begin position="163"/>
        <end position="231"/>
    </location>
</feature>
<evidence type="ECO:0000313" key="20">
    <source>
        <dbReference type="EMBL" id="VAW96914.1"/>
    </source>
</evidence>
<dbReference type="GO" id="GO:0046872">
    <property type="term" value="F:metal ion binding"/>
    <property type="evidence" value="ECO:0007669"/>
    <property type="project" value="UniProtKB-KW"/>
</dbReference>
<dbReference type="GO" id="GO:0008965">
    <property type="term" value="F:phosphoenolpyruvate-protein phosphotransferase activity"/>
    <property type="evidence" value="ECO:0007669"/>
    <property type="project" value="UniProtKB-EC"/>
</dbReference>
<evidence type="ECO:0000256" key="16">
    <source>
        <dbReference type="ARBA" id="ARBA00033235"/>
    </source>
</evidence>
<comment type="similarity">
    <text evidence="5">Belongs to the PEP-utilizing enzyme family.</text>
</comment>
<dbReference type="Gene3D" id="3.50.30.10">
    <property type="entry name" value="Phosphohistidine domain"/>
    <property type="match status" value="1"/>
</dbReference>
<accession>A0A3B1ASF7</accession>
<evidence type="ECO:0000256" key="7">
    <source>
        <dbReference type="ARBA" id="ARBA00016544"/>
    </source>
</evidence>
<dbReference type="SUPFAM" id="SSF47831">
    <property type="entry name" value="Enzyme I of the PEP:sugar phosphotransferase system HPr-binding (sub)domain"/>
    <property type="match status" value="1"/>
</dbReference>
<evidence type="ECO:0000256" key="12">
    <source>
        <dbReference type="ARBA" id="ARBA00022683"/>
    </source>
</evidence>
<keyword evidence="8" id="KW-0813">Transport</keyword>
<evidence type="ECO:0000256" key="5">
    <source>
        <dbReference type="ARBA" id="ARBA00007837"/>
    </source>
</evidence>
<keyword evidence="20" id="KW-0670">Pyruvate</keyword>
<dbReference type="Pfam" id="PF02896">
    <property type="entry name" value="PEP-utilizers_C"/>
    <property type="match status" value="1"/>
</dbReference>
<evidence type="ECO:0000256" key="4">
    <source>
        <dbReference type="ARBA" id="ARBA00004496"/>
    </source>
</evidence>
<dbReference type="InterPro" id="IPR006318">
    <property type="entry name" value="PTS_EI-like"/>
</dbReference>
<dbReference type="Pfam" id="PF05524">
    <property type="entry name" value="PEP-utilisers_N"/>
    <property type="match status" value="1"/>
</dbReference>
<feature type="domain" description="Phosphotransferase system enzyme I N-terminal" evidence="19">
    <location>
        <begin position="6"/>
        <end position="129"/>
    </location>
</feature>
<evidence type="ECO:0000259" key="19">
    <source>
        <dbReference type="Pfam" id="PF05524"/>
    </source>
</evidence>
<evidence type="ECO:0000256" key="2">
    <source>
        <dbReference type="ARBA" id="ARBA00001946"/>
    </source>
</evidence>
<dbReference type="PANTHER" id="PTHR46244">
    <property type="entry name" value="PHOSPHOENOLPYRUVATE-PROTEIN PHOSPHOTRANSFERASE"/>
    <property type="match status" value="1"/>
</dbReference>
<dbReference type="InterPro" id="IPR000121">
    <property type="entry name" value="PEP_util_C"/>
</dbReference>
<keyword evidence="11 20" id="KW-0808">Transferase</keyword>
<gene>
    <name evidence="20" type="ORF">MNBD_GAMMA23-1363</name>
</gene>
<keyword evidence="10" id="KW-0762">Sugar transport</keyword>
<comment type="function">
    <text evidence="3">General (non sugar-specific) component of the phosphoenolpyruvate-dependent sugar phosphotransferase system (sugar PTS). This major carbohydrate active-transport system catalyzes the phosphorylation of incoming sugar substrates concomitantly with their translocation across the cell membrane. Enzyme I transfers the phosphoryl group from phosphoenolpyruvate (PEP) to the phosphoryl carrier protein (HPr).</text>
</comment>
<dbReference type="Gene3D" id="3.20.20.60">
    <property type="entry name" value="Phosphoenolpyruvate-binding domains"/>
    <property type="match status" value="1"/>
</dbReference>
<dbReference type="PROSITE" id="PS00370">
    <property type="entry name" value="PEP_ENZYMES_PHOS_SITE"/>
    <property type="match status" value="1"/>
</dbReference>
<dbReference type="EMBL" id="UOFT01000054">
    <property type="protein sequence ID" value="VAW96914.1"/>
    <property type="molecule type" value="Genomic_DNA"/>
</dbReference>
<dbReference type="Pfam" id="PF00391">
    <property type="entry name" value="PEP-utilizers"/>
    <property type="match status" value="1"/>
</dbReference>
<dbReference type="InterPro" id="IPR018274">
    <property type="entry name" value="PEP_util_AS"/>
</dbReference>
<evidence type="ECO:0000256" key="9">
    <source>
        <dbReference type="ARBA" id="ARBA00022490"/>
    </source>
</evidence>
<evidence type="ECO:0000256" key="15">
    <source>
        <dbReference type="ARBA" id="ARBA00022842"/>
    </source>
</evidence>
<dbReference type="GO" id="GO:0009401">
    <property type="term" value="P:phosphoenolpyruvate-dependent sugar phosphotransferase system"/>
    <property type="evidence" value="ECO:0007669"/>
    <property type="project" value="UniProtKB-KW"/>
</dbReference>
<evidence type="ECO:0000256" key="14">
    <source>
        <dbReference type="ARBA" id="ARBA00022777"/>
    </source>
</evidence>
<evidence type="ECO:0000256" key="13">
    <source>
        <dbReference type="ARBA" id="ARBA00022723"/>
    </source>
</evidence>
<dbReference type="InterPro" id="IPR008279">
    <property type="entry name" value="PEP-util_enz_mobile_dom"/>
</dbReference>
<sequence>MTLCLQGTRITSGVAIGPVHIIKQHDFEITEYNIQENFIQAEVSRYKKALTNAKNHLDSVLTNIPQSTPSEITAFIHSHLLMLDDEMLADAPVEIILNQQCNAEWALKLQRDSIINIFDAMEDDYLRTRRDDIDHVVKAIMQNLLSGAIHHGVHHSQEQRFSGHIIVADDISPSELVLMQHQGIAAFVTQTGGPTSHTAIIARSLNIPAIAGIHNIHSLLHEGETIIADGRFGLILTNIDDEALHHYHCLRREQQVQLKRYKEFPHFPAITDDGIEINMSANIELPEEIPLMHEMGANGIGLYRTEYLFMNRSTTPSEEEQFLAYANVLMQLKDKPLTIRTLDLGSDKQVDSGKQLSHAITNPALGLRAIRLCLNDLSLFIPQLRAILRVSALGPIKMMIPMLSNINELQQVLRLIKSTQAALQQESIPFDPGMPIGGMIEVPAAAICAEMFAAELDFLSIGTNDLIQYTLAIDRIDDEVNYLYDPLHPAVLKLIAQTIAAGQQAAIPVTMCGEMAGDPRYTKLLLGLGLQEFSMHPNSHPPIKQIIPLCNTKKLTRQVKRLLKNNNHREFTSQIEKLLC</sequence>
<keyword evidence="14" id="KW-0418">Kinase</keyword>
<organism evidence="20">
    <name type="scientific">hydrothermal vent metagenome</name>
    <dbReference type="NCBI Taxonomy" id="652676"/>
    <lineage>
        <taxon>unclassified sequences</taxon>
        <taxon>metagenomes</taxon>
        <taxon>ecological metagenomes</taxon>
    </lineage>
</organism>
<dbReference type="InterPro" id="IPR024692">
    <property type="entry name" value="PTS_EI"/>
</dbReference>